<proteinExistence type="predicted"/>
<dbReference type="Gene3D" id="2.40.128.20">
    <property type="match status" value="1"/>
</dbReference>
<feature type="chain" id="PRO_5007287000" evidence="1">
    <location>
        <begin position="19"/>
        <end position="222"/>
    </location>
</feature>
<dbReference type="EMBL" id="GEDV01002016">
    <property type="protein sequence ID" value="JAP86541.1"/>
    <property type="molecule type" value="Transcribed_RNA"/>
</dbReference>
<accession>A0A131Z8L6</accession>
<evidence type="ECO:0000256" key="1">
    <source>
        <dbReference type="SAM" id="SignalP"/>
    </source>
</evidence>
<name>A0A131Z8L6_RHIAP</name>
<protein>
    <submittedName>
        <fullName evidence="2">Lipocalin</fullName>
    </submittedName>
</protein>
<feature type="signal peptide" evidence="1">
    <location>
        <begin position="1"/>
        <end position="18"/>
    </location>
</feature>
<dbReference type="AlphaFoldDB" id="A0A131Z8L6"/>
<reference evidence="2" key="1">
    <citation type="journal article" date="2016" name="Ticks Tick Borne Dis.">
        <title>De novo assembly and annotation of the salivary gland transcriptome of Rhipicephalus appendiculatus male and female ticks during blood feeding.</title>
        <authorList>
            <person name="de Castro M.H."/>
            <person name="de Klerk D."/>
            <person name="Pienaar R."/>
            <person name="Latif A.A."/>
            <person name="Rees D.J."/>
            <person name="Mans B.J."/>
        </authorList>
    </citation>
    <scope>NUCLEOTIDE SEQUENCE</scope>
    <source>
        <tissue evidence="2">Salivary glands</tissue>
    </source>
</reference>
<keyword evidence="1" id="KW-0732">Signal</keyword>
<dbReference type="InterPro" id="IPR012674">
    <property type="entry name" value="Calycin"/>
</dbReference>
<sequence length="222" mass="25799">MCLWVVFSVLYLPTAVLAVSAESSDYDYYEEEGQETTHLYQATKEPPTKVQAILDPDISEFYSTNEKVWVYSTTKRSKEICTVDDVNHTTLINVFLTRYSFLNGTIQSISIEAKFGVHPNPIISPKKHIYNELELRIEASKTYRFETLVFLSNEKKCGVFYINYHGNELPGRDDWFELRLWNSSLEKGPDPICLHGFTEITKKQPKTFNYTSECQCMFRPRT</sequence>
<evidence type="ECO:0000313" key="2">
    <source>
        <dbReference type="EMBL" id="JAP86541.1"/>
    </source>
</evidence>
<organism evidence="2">
    <name type="scientific">Rhipicephalus appendiculatus</name>
    <name type="common">Brown ear tick</name>
    <dbReference type="NCBI Taxonomy" id="34631"/>
    <lineage>
        <taxon>Eukaryota</taxon>
        <taxon>Metazoa</taxon>
        <taxon>Ecdysozoa</taxon>
        <taxon>Arthropoda</taxon>
        <taxon>Chelicerata</taxon>
        <taxon>Arachnida</taxon>
        <taxon>Acari</taxon>
        <taxon>Parasitiformes</taxon>
        <taxon>Ixodida</taxon>
        <taxon>Ixodoidea</taxon>
        <taxon>Ixodidae</taxon>
        <taxon>Rhipicephalinae</taxon>
        <taxon>Rhipicephalus</taxon>
        <taxon>Rhipicephalus</taxon>
    </lineage>
</organism>